<reference evidence="1" key="1">
    <citation type="journal article" date="2023" name="GigaByte">
        <title>Genome assembly of the bearded iris, Iris pallida Lam.</title>
        <authorList>
            <person name="Bruccoleri R.E."/>
            <person name="Oakeley E.J."/>
            <person name="Faust A.M.E."/>
            <person name="Altorfer M."/>
            <person name="Dessus-Babus S."/>
            <person name="Burckhardt D."/>
            <person name="Oertli M."/>
            <person name="Naumann U."/>
            <person name="Petersen F."/>
            <person name="Wong J."/>
        </authorList>
    </citation>
    <scope>NUCLEOTIDE SEQUENCE</scope>
    <source>
        <strain evidence="1">GSM-AAB239-AS_SAM_17_03QT</strain>
    </source>
</reference>
<reference evidence="1" key="2">
    <citation type="submission" date="2023-04" db="EMBL/GenBank/DDBJ databases">
        <authorList>
            <person name="Bruccoleri R.E."/>
            <person name="Oakeley E.J."/>
            <person name="Faust A.-M."/>
            <person name="Dessus-Babus S."/>
            <person name="Altorfer M."/>
            <person name="Burckhardt D."/>
            <person name="Oertli M."/>
            <person name="Naumann U."/>
            <person name="Petersen F."/>
            <person name="Wong J."/>
        </authorList>
    </citation>
    <scope>NUCLEOTIDE SEQUENCE</scope>
    <source>
        <strain evidence="1">GSM-AAB239-AS_SAM_17_03QT</strain>
        <tissue evidence="1">Leaf</tissue>
    </source>
</reference>
<comment type="caution">
    <text evidence="1">The sequence shown here is derived from an EMBL/GenBank/DDBJ whole genome shotgun (WGS) entry which is preliminary data.</text>
</comment>
<keyword evidence="3" id="KW-1185">Reference proteome</keyword>
<protein>
    <submittedName>
        <fullName evidence="1">Nuclear pore complex protein NUP98A isoform X1</fullName>
    </submittedName>
</protein>
<accession>A0AAX6FWF0</accession>
<evidence type="ECO:0000313" key="2">
    <source>
        <dbReference type="EMBL" id="KAJ6829678.1"/>
    </source>
</evidence>
<organism evidence="1 3">
    <name type="scientific">Iris pallida</name>
    <name type="common">Sweet iris</name>
    <dbReference type="NCBI Taxonomy" id="29817"/>
    <lineage>
        <taxon>Eukaryota</taxon>
        <taxon>Viridiplantae</taxon>
        <taxon>Streptophyta</taxon>
        <taxon>Embryophyta</taxon>
        <taxon>Tracheophyta</taxon>
        <taxon>Spermatophyta</taxon>
        <taxon>Magnoliopsida</taxon>
        <taxon>Liliopsida</taxon>
        <taxon>Asparagales</taxon>
        <taxon>Iridaceae</taxon>
        <taxon>Iridoideae</taxon>
        <taxon>Irideae</taxon>
        <taxon>Iris</taxon>
    </lineage>
</organism>
<sequence>MQLRSTLAWRSSFLSLSHGSSASDLSTNLKGVMIGTSNFMIFHACEEPKLWIDINSKSNKLFNKTCIWKHNSINTTIMRSSNTTWIWEQVF</sequence>
<evidence type="ECO:0000313" key="3">
    <source>
        <dbReference type="Proteomes" id="UP001140949"/>
    </source>
</evidence>
<gene>
    <name evidence="2" type="ORF">M6B38_356610</name>
    <name evidence="1" type="ORF">M6B38_396265</name>
</gene>
<dbReference type="EMBL" id="JANAVB010018199">
    <property type="protein sequence ID" value="KAJ6829678.1"/>
    <property type="molecule type" value="Genomic_DNA"/>
</dbReference>
<dbReference type="Proteomes" id="UP001140949">
    <property type="component" value="Unassembled WGS sequence"/>
</dbReference>
<dbReference type="EMBL" id="JANAVB010025400">
    <property type="protein sequence ID" value="KAJ6820617.1"/>
    <property type="molecule type" value="Genomic_DNA"/>
</dbReference>
<dbReference type="AlphaFoldDB" id="A0AAX6FWF0"/>
<evidence type="ECO:0000313" key="1">
    <source>
        <dbReference type="EMBL" id="KAJ6820617.1"/>
    </source>
</evidence>
<proteinExistence type="predicted"/>
<name>A0AAX6FWF0_IRIPA</name>